<reference evidence="2 3" key="1">
    <citation type="submission" date="2019-05" db="EMBL/GenBank/DDBJ databases">
        <title>Another draft genome of Portunus trituberculatus and its Hox gene families provides insights of decapod evolution.</title>
        <authorList>
            <person name="Jeong J.-H."/>
            <person name="Song I."/>
            <person name="Kim S."/>
            <person name="Choi T."/>
            <person name="Kim D."/>
            <person name="Ryu S."/>
            <person name="Kim W."/>
        </authorList>
    </citation>
    <scope>NUCLEOTIDE SEQUENCE [LARGE SCALE GENOMIC DNA]</scope>
    <source>
        <tissue evidence="2">Muscle</tissue>
    </source>
</reference>
<accession>A0A5B7H1Q8</accession>
<evidence type="ECO:0000313" key="3">
    <source>
        <dbReference type="Proteomes" id="UP000324222"/>
    </source>
</evidence>
<feature type="compositionally biased region" description="Low complexity" evidence="1">
    <location>
        <begin position="157"/>
        <end position="171"/>
    </location>
</feature>
<dbReference type="AlphaFoldDB" id="A0A5B7H1Q8"/>
<proteinExistence type="predicted"/>
<organism evidence="2 3">
    <name type="scientific">Portunus trituberculatus</name>
    <name type="common">Swimming crab</name>
    <name type="synonym">Neptunus trituberculatus</name>
    <dbReference type="NCBI Taxonomy" id="210409"/>
    <lineage>
        <taxon>Eukaryota</taxon>
        <taxon>Metazoa</taxon>
        <taxon>Ecdysozoa</taxon>
        <taxon>Arthropoda</taxon>
        <taxon>Crustacea</taxon>
        <taxon>Multicrustacea</taxon>
        <taxon>Malacostraca</taxon>
        <taxon>Eumalacostraca</taxon>
        <taxon>Eucarida</taxon>
        <taxon>Decapoda</taxon>
        <taxon>Pleocyemata</taxon>
        <taxon>Brachyura</taxon>
        <taxon>Eubrachyura</taxon>
        <taxon>Portunoidea</taxon>
        <taxon>Portunidae</taxon>
        <taxon>Portuninae</taxon>
        <taxon>Portunus</taxon>
    </lineage>
</organism>
<protein>
    <submittedName>
        <fullName evidence="2">Uncharacterized protein</fullName>
    </submittedName>
</protein>
<comment type="caution">
    <text evidence="2">The sequence shown here is derived from an EMBL/GenBank/DDBJ whole genome shotgun (WGS) entry which is preliminary data.</text>
</comment>
<feature type="region of interest" description="Disordered" evidence="1">
    <location>
        <begin position="213"/>
        <end position="239"/>
    </location>
</feature>
<keyword evidence="3" id="KW-1185">Reference proteome</keyword>
<feature type="compositionally biased region" description="Polar residues" evidence="1">
    <location>
        <begin position="230"/>
        <end position="239"/>
    </location>
</feature>
<dbReference type="EMBL" id="VSRR010020024">
    <property type="protein sequence ID" value="MPC62754.1"/>
    <property type="molecule type" value="Genomic_DNA"/>
</dbReference>
<name>A0A5B7H1Q8_PORTR</name>
<dbReference type="OrthoDB" id="6376548at2759"/>
<evidence type="ECO:0000313" key="2">
    <source>
        <dbReference type="EMBL" id="MPC62754.1"/>
    </source>
</evidence>
<gene>
    <name evidence="2" type="ORF">E2C01_056845</name>
</gene>
<feature type="region of interest" description="Disordered" evidence="1">
    <location>
        <begin position="153"/>
        <end position="174"/>
    </location>
</feature>
<dbReference type="Proteomes" id="UP000324222">
    <property type="component" value="Unassembled WGS sequence"/>
</dbReference>
<sequence>MSAVTSRFVYIPRTRKDIIDSLMRGDFLSLFLDAQDSPQRSQKYPTYLLTRYPVCAEPSLAKALPGVYRARRFIQDGGPINRIVITWSLPDPPPPYITFNFLPSLPVCEVRRMKDEQPWCFRCWGIVHISRYCSRPEKCAWCAGHHRSLTCAHRPQSSPSSSASASPESAATAHVLDSPAVDTSQWRCPRCRQPGVNVNVWHRCTRRPTTFVVAPRSGSHSSQHDPAASQAASLQVPDVSSISTEVASLKAAVASMTSQ</sequence>
<evidence type="ECO:0000256" key="1">
    <source>
        <dbReference type="SAM" id="MobiDB-lite"/>
    </source>
</evidence>